<dbReference type="PANTHER" id="PTHR23209">
    <property type="entry name" value="A-KINASE ANCHOR PROTEIN 12"/>
    <property type="match status" value="1"/>
</dbReference>
<feature type="compositionally biased region" description="Polar residues" evidence="6">
    <location>
        <begin position="984"/>
        <end position="1000"/>
    </location>
</feature>
<dbReference type="InterPro" id="IPR028540">
    <property type="entry name" value="AKAP12"/>
</dbReference>
<evidence type="ECO:0000313" key="9">
    <source>
        <dbReference type="Proteomes" id="UP001501940"/>
    </source>
</evidence>
<dbReference type="GeneTree" id="ENSGT00940000169194"/>
<feature type="compositionally biased region" description="Basic and acidic residues" evidence="6">
    <location>
        <begin position="185"/>
        <end position="195"/>
    </location>
</feature>
<feature type="compositionally biased region" description="Basic and acidic residues" evidence="6">
    <location>
        <begin position="437"/>
        <end position="451"/>
    </location>
</feature>
<feature type="compositionally biased region" description="Basic and acidic residues" evidence="6">
    <location>
        <begin position="2373"/>
        <end position="2386"/>
    </location>
</feature>
<feature type="compositionally biased region" description="Basic and acidic residues" evidence="6">
    <location>
        <begin position="242"/>
        <end position="258"/>
    </location>
</feature>
<feature type="compositionally biased region" description="Polar residues" evidence="6">
    <location>
        <begin position="617"/>
        <end position="626"/>
    </location>
</feature>
<feature type="compositionally biased region" description="Polar residues" evidence="6">
    <location>
        <begin position="1875"/>
        <end position="1888"/>
    </location>
</feature>
<feature type="region of interest" description="Disordered" evidence="6">
    <location>
        <begin position="1818"/>
        <end position="2051"/>
    </location>
</feature>
<feature type="compositionally biased region" description="Basic and acidic residues" evidence="6">
    <location>
        <begin position="1656"/>
        <end position="1666"/>
    </location>
</feature>
<feature type="compositionally biased region" description="Basic and acidic residues" evidence="6">
    <location>
        <begin position="1428"/>
        <end position="1437"/>
    </location>
</feature>
<protein>
    <recommendedName>
        <fullName evidence="7">A kinase-anchoring proteins AKAP-5 and AKAP-12 calmodulin (CaM)-binding domain-containing protein</fullName>
    </recommendedName>
</protein>
<dbReference type="KEGG" id="aoce:118471305"/>
<feature type="compositionally biased region" description="Polar residues" evidence="6">
    <location>
        <begin position="166"/>
        <end position="177"/>
    </location>
</feature>
<feature type="region of interest" description="Disordered" evidence="6">
    <location>
        <begin position="117"/>
        <end position="218"/>
    </location>
</feature>
<reference evidence="8" key="3">
    <citation type="submission" date="2025-09" db="UniProtKB">
        <authorList>
            <consortium name="Ensembl"/>
        </authorList>
    </citation>
    <scope>IDENTIFICATION</scope>
</reference>
<feature type="region of interest" description="Disordered" evidence="6">
    <location>
        <begin position="919"/>
        <end position="940"/>
    </location>
</feature>
<dbReference type="GO" id="GO:0051018">
    <property type="term" value="F:protein kinase A binding"/>
    <property type="evidence" value="ECO:0007669"/>
    <property type="project" value="InterPro"/>
</dbReference>
<feature type="region of interest" description="Disordered" evidence="6">
    <location>
        <begin position="1"/>
        <end position="87"/>
    </location>
</feature>
<feature type="compositionally biased region" description="Acidic residues" evidence="6">
    <location>
        <begin position="1402"/>
        <end position="1411"/>
    </location>
</feature>
<feature type="region of interest" description="Disordered" evidence="6">
    <location>
        <begin position="238"/>
        <end position="719"/>
    </location>
</feature>
<evidence type="ECO:0000259" key="7">
    <source>
        <dbReference type="PROSITE" id="PS51893"/>
    </source>
</evidence>
<feature type="compositionally biased region" description="Basic and acidic residues" evidence="6">
    <location>
        <begin position="805"/>
        <end position="820"/>
    </location>
</feature>
<accession>A0A3Q1BMD5</accession>
<feature type="compositionally biased region" description="Basic and acidic residues" evidence="6">
    <location>
        <begin position="1952"/>
        <end position="1993"/>
    </location>
</feature>
<dbReference type="GO" id="GO:0010739">
    <property type="term" value="P:positive regulation of protein kinase A signaling"/>
    <property type="evidence" value="ECO:0007669"/>
    <property type="project" value="InterPro"/>
</dbReference>
<dbReference type="PROSITE" id="PS51893">
    <property type="entry name" value="AKAP_CAM_BD"/>
    <property type="match status" value="2"/>
</dbReference>
<feature type="compositionally biased region" description="Basic and acidic residues" evidence="6">
    <location>
        <begin position="1717"/>
        <end position="1745"/>
    </location>
</feature>
<feature type="compositionally biased region" description="Basic and acidic residues" evidence="6">
    <location>
        <begin position="1202"/>
        <end position="1212"/>
    </location>
</feature>
<feature type="compositionally biased region" description="Basic and acidic residues" evidence="6">
    <location>
        <begin position="2678"/>
        <end position="2689"/>
    </location>
</feature>
<feature type="region of interest" description="Disordered" evidence="6">
    <location>
        <begin position="1568"/>
        <end position="1790"/>
    </location>
</feature>
<feature type="compositionally biased region" description="Basic and acidic residues" evidence="6">
    <location>
        <begin position="1449"/>
        <end position="1461"/>
    </location>
</feature>
<feature type="compositionally biased region" description="Basic and acidic residues" evidence="6">
    <location>
        <begin position="1033"/>
        <end position="1046"/>
    </location>
</feature>
<evidence type="ECO:0000256" key="6">
    <source>
        <dbReference type="SAM" id="MobiDB-lite"/>
    </source>
</evidence>
<feature type="region of interest" description="Disordered" evidence="6">
    <location>
        <begin position="2367"/>
        <end position="2413"/>
    </location>
</feature>
<feature type="compositionally biased region" description="Polar residues" evidence="6">
    <location>
        <begin position="824"/>
        <end position="840"/>
    </location>
</feature>
<feature type="compositionally biased region" description="Basic and acidic residues" evidence="6">
    <location>
        <begin position="541"/>
        <end position="555"/>
    </location>
</feature>
<evidence type="ECO:0000256" key="1">
    <source>
        <dbReference type="ARBA" id="ARBA00004635"/>
    </source>
</evidence>
<feature type="compositionally biased region" description="Basic and acidic residues" evidence="6">
    <location>
        <begin position="1119"/>
        <end position="1128"/>
    </location>
</feature>
<feature type="compositionally biased region" description="Low complexity" evidence="6">
    <location>
        <begin position="331"/>
        <end position="340"/>
    </location>
</feature>
<evidence type="ECO:0000256" key="5">
    <source>
        <dbReference type="ARBA" id="ARBA00023288"/>
    </source>
</evidence>
<feature type="region of interest" description="Disordered" evidence="6">
    <location>
        <begin position="1061"/>
        <end position="1085"/>
    </location>
</feature>
<evidence type="ECO:0000313" key="8">
    <source>
        <dbReference type="Ensembl" id="ENSAOCP00000013934.2"/>
    </source>
</evidence>
<feature type="compositionally biased region" description="Basic and acidic residues" evidence="6">
    <location>
        <begin position="27"/>
        <end position="38"/>
    </location>
</feature>
<dbReference type="InterPro" id="IPR001573">
    <property type="entry name" value="AKAP_WSK"/>
</dbReference>
<dbReference type="Ensembl" id="ENSAOCT00000031241.2">
    <property type="protein sequence ID" value="ENSAOCP00000013934.2"/>
    <property type="gene ID" value="ENSAOCG00000018534.2"/>
</dbReference>
<dbReference type="GO" id="GO:0005737">
    <property type="term" value="C:cytoplasm"/>
    <property type="evidence" value="ECO:0007669"/>
    <property type="project" value="TreeGrafter"/>
</dbReference>
<feature type="compositionally biased region" description="Basic and acidic residues" evidence="6">
    <location>
        <begin position="1224"/>
        <end position="1233"/>
    </location>
</feature>
<feature type="compositionally biased region" description="Basic and acidic residues" evidence="6">
    <location>
        <begin position="630"/>
        <end position="645"/>
    </location>
</feature>
<feature type="region of interest" description="Disordered" evidence="6">
    <location>
        <begin position="1190"/>
        <end position="1273"/>
    </location>
</feature>
<feature type="compositionally biased region" description="Basic and acidic residues" evidence="6">
    <location>
        <begin position="2027"/>
        <end position="2044"/>
    </location>
</feature>
<feature type="compositionally biased region" description="Basic and acidic residues" evidence="6">
    <location>
        <begin position="1673"/>
        <end position="1684"/>
    </location>
</feature>
<sequence length="2710" mass="295105">MGDAQSAQRDAQEDAEPGEDVQTEQSTEEKPLENKEPISELNGKADGTLAGFRGHTVDAAEGIPSPDKDVPNVEINANNPNEEEEEVPVKMIEMEAKQNEINENFKRFFNNIGLKLTVRKGSTEKGEIQVPEEEPNKQEDIKDTAKESENAEKNKELNAAQEAYDNDSTTGPTMTDGTSEDLLDTETKMEAESNKADAATSSHGSEGGNQEATPEDVVISPFKRLSLQFKTGFFSGLRKKKNEPAGKELVDMGKKEEATEQTVQDQQQDKVEDEADIVWKELQEIKPKDVSAASAQTTDEAKSPSTDPSAIIVTECETLSSQEKVQASPMKRLLSGSSLKKLSKKQRGRKLSDGRLSDSGEHSSDHLMSSTESADNPREDSSPQSSAEATGEEEGPWASFKKLMTPKKRMKGSSSGHEEAQVPASVHEAKPSQGEQTSDHSSEEGRKRKDSSVSWEAVLCGSGRRRSRKTSDPENESPQNDNADNKQDSGAKQGTETQLERSNEVHETLASSTRQAGSLPESDGGSTWQSFKKLVTPKRKAKDEDEGKDNIHSDSEITQDDSSFSIKKLLPGRKKRKSGERQDQVSSDEAEKEVASGDEDSETPAVVPLSEFDTAETGIQIQTQADIESDAPKVLEDKLKQDDMTKPVLPCDDQQIEATTVRKKEEALKNEASTAPVTNEEPDEELISKHQQLSDITEEGAITDTMATPASTNEEAARDDTIAEDLIEITSEAITAPETVDVTLADETEMISAVSQLSESSKTSGNTTPVPAELDVKDTELLLQEVVENIQMSQDAVPVCSEDSSSEKERPDVEATDAPHDLATTAQPESVSDTNEPTSTDIISEVPTEEFDTADITADDAYKEDVSQLQDTMSELEVSEENRHKVECVSEVNEAVSVETLPEGEEVVPDSVVEADEAEISKMDSQDAEPVAAVAEGPKDGAVEQEIQILVEKEDQILENVRDQVPFEDQPAVVADKQEELGTVETNELASEKSNAQSLEKNIPFSEDILPAEKVTDELKQTAEHLTGVTDEPENKEPQSDEPIIDQHEVMVVVQEAIVDSEDGSVQSLEKEATSEDVPPEETLPFPEVGVMLVKASKTERIQEQEVLQAVVLDREVSSPESLAKEVISEDVPPEETVTDEPKEETAPLAEDNVALVDTPKTKHIQKTEASQAVQAATLDSEGCSAQVLEKEVISEDVPPEEMARDETKEEPVPLAEGNVESVDASKTEHIQEPETLQTATLDSEVSSPQLPQKEVISEEVPSEETVKEEPKKDTVLLAGVNVEPVDVSKMEHIQEPEVLQAEDSCKESEILQVVQAATLDSEAGGSQLIEKKVKSEDVPPEEMVGEEPKEDTVTLAEVNVEPMDAPKTEHIQEPETLQAITLDSEAGSPELPQKEVISEDVPPEETVSEEVEGKPVPIAEVNVEPVDAPKTKHIQEPETLQADILDSEAGRPESLEKKAVSADVPPEETVKDEPKEETVPLTEDNDEPVSDYKIKQEPEVLQTATLDSEAGSSQLLKKEVISEDAPPEETAANEPKQETVPLAEINVEPVDAPKTEHIQERETLQAATLDSEAGSPELPQKEVISEDVPPEETVTNEPKQETVPIAEVNVEPVDASKTKHIQEPETLQAATLDSEAGSPEALEKEVISEDVPPEEMVKDESKEEAVLLAEGNDEHVGDSKIEQEPEVLQAATLDSEAGSPELPQKEVISEDVPPEETVKDEPKKETIPLAKVKAESVDASKEPEVLQTVQETTLDSEAGSPELPQKEVISDDVPPEETVTNEPKQETVPIAKVNVEPVDAPKTEHIQELETLQAATLDSEAGSPELPQKTVISEDVPPEETVTNELKQETVPIAEGNDEPVDDSKIKQEPEVLQTATLDSEAGSSQLLEKEVISEDAPPEETVSEEVKDKPVPIAEVNVEPVDTSKTKHIQEPEVLQAATLDSEAGSPELPQKEVISKDVPPEETVKDEPKKETVPLAKVKAESVDASKEPEVLQTVQETTSNSEAGGPQLLEKKEISEDVETVTDEPKEAPEVSTELEKPPMEPEVLAPDVKEVVTETETGAAPFRVEECNAQEKQILLDDVTKPAGEYVIASVPEETDNKVVDQALERNNDQKTERLAQGVEVEVSTTEAVEDLETTAADNVLSVMEEASCVQILEETVLSKETPEPCVDSAEASDEPTHEVQVNGIGDKINGLPSAEMKTAEVQHVVVMQVTACNLKDEIPGVLVETTSETHEPLINTMAGETELKEGVESAAPLVEDSVEVEDNHRIQVQLVDVDIKSLIKVGVTEDKKVTDVCHETIEKVEVLSATSGIEDEVFNKETKAAVQGDIPNVKENLPQTIPESLVASLEQEILKDALTEVVENESSQAKNQKEIKDGTEKFSEGQDEGSAVISDGSAIPTGHHDSHMQTSVIPGDLDVSVHDQEEDLEETKADEIRPSEELAVKKVIEKTTEAQQITQIVTTSNTGQVAQQNTGTISSMCNMESPTSFSFEVKFNIQFEKTKVPESPTSPTETRKPVKQTDVSEVGVQVVETVASINATERDEKQITEPAVNLDSNKMTKTTSQAAQLDVGILAVETITPVEEITSTETVTPSIQAAETIQPETQTESREVFLSQPALNEAKAKEPTVEENDDVWQDAEEEVYTQQQTEKVKEPWEQDEKAEHGQEAQQETDETEGTREIESEGEHFVAALEHPETVTTGDMTMDLN</sequence>
<feature type="compositionally biased region" description="Polar residues" evidence="6">
    <location>
        <begin position="199"/>
        <end position="212"/>
    </location>
</feature>
<feature type="compositionally biased region" description="Basic and acidic residues" evidence="6">
    <location>
        <begin position="1469"/>
        <end position="1479"/>
    </location>
</feature>
<name>A0A3Q1BMD5_AMPOC</name>
<proteinExistence type="predicted"/>
<feature type="compositionally biased region" description="Basic and acidic residues" evidence="6">
    <location>
        <begin position="498"/>
        <end position="507"/>
    </location>
</feature>
<dbReference type="Proteomes" id="UP001501940">
    <property type="component" value="Chromosome 20"/>
</dbReference>
<feature type="compositionally biased region" description="Polar residues" evidence="6">
    <location>
        <begin position="293"/>
        <end position="308"/>
    </location>
</feature>
<feature type="compositionally biased region" description="Basic and acidic residues" evidence="6">
    <location>
        <begin position="277"/>
        <end position="289"/>
    </location>
</feature>
<dbReference type="GO" id="GO:0090036">
    <property type="term" value="P:regulation of protein kinase C signaling"/>
    <property type="evidence" value="ECO:0007669"/>
    <property type="project" value="InterPro"/>
</dbReference>
<feature type="compositionally biased region" description="Polar residues" evidence="6">
    <location>
        <begin position="705"/>
        <end position="714"/>
    </location>
</feature>
<feature type="compositionally biased region" description="Polar residues" evidence="6">
    <location>
        <begin position="2699"/>
        <end position="2710"/>
    </location>
</feature>
<feature type="compositionally biased region" description="Basic and acidic residues" evidence="6">
    <location>
        <begin position="1615"/>
        <end position="1624"/>
    </location>
</feature>
<feature type="compositionally biased region" description="Polar residues" evidence="6">
    <location>
        <begin position="1503"/>
        <end position="1516"/>
    </location>
</feature>
<evidence type="ECO:0000256" key="4">
    <source>
        <dbReference type="ARBA" id="ARBA00023136"/>
    </source>
</evidence>
<feature type="compositionally biased region" description="Polar residues" evidence="6">
    <location>
        <begin position="1996"/>
        <end position="2006"/>
    </location>
</feature>
<comment type="subcellular location">
    <subcellularLocation>
        <location evidence="1">Membrane</location>
        <topology evidence="1">Lipid-anchor</topology>
    </subcellularLocation>
</comment>
<feature type="compositionally biased region" description="Polar residues" evidence="6">
    <location>
        <begin position="753"/>
        <end position="769"/>
    </location>
</feature>
<feature type="compositionally biased region" description="Basic and acidic residues" evidence="6">
    <location>
        <begin position="350"/>
        <end position="365"/>
    </location>
</feature>
<keyword evidence="9" id="KW-1185">Reference proteome</keyword>
<feature type="region of interest" description="Disordered" evidence="6">
    <location>
        <begin position="2644"/>
        <end position="2710"/>
    </location>
</feature>
<dbReference type="GO" id="GO:0016020">
    <property type="term" value="C:membrane"/>
    <property type="evidence" value="ECO:0007669"/>
    <property type="project" value="UniProtKB-SubCell"/>
</dbReference>
<feature type="region of interest" description="Disordered" evidence="6">
    <location>
        <begin position="753"/>
        <end position="775"/>
    </location>
</feature>
<feature type="compositionally biased region" description="Acidic residues" evidence="6">
    <location>
        <begin position="13"/>
        <end position="22"/>
    </location>
</feature>
<dbReference type="STRING" id="80972.ENSAOCP00000013934"/>
<reference evidence="8 9" key="1">
    <citation type="submission" date="2022-01" db="EMBL/GenBank/DDBJ databases">
        <title>A chromosome-scale genome assembly of the false clownfish, Amphiprion ocellaris.</title>
        <authorList>
            <person name="Ryu T."/>
        </authorList>
    </citation>
    <scope>NUCLEOTIDE SEQUENCE [LARGE SCALE GENOMIC DNA]</scope>
</reference>
<feature type="region of interest" description="Disordered" evidence="6">
    <location>
        <begin position="1119"/>
        <end position="1150"/>
    </location>
</feature>
<feature type="compositionally biased region" description="Basic and acidic residues" evidence="6">
    <location>
        <begin position="134"/>
        <end position="156"/>
    </location>
</feature>
<evidence type="ECO:0000256" key="2">
    <source>
        <dbReference type="ARBA" id="ARBA00022553"/>
    </source>
</evidence>
<evidence type="ECO:0000256" key="3">
    <source>
        <dbReference type="ARBA" id="ARBA00022860"/>
    </source>
</evidence>
<reference evidence="8" key="2">
    <citation type="submission" date="2025-08" db="UniProtKB">
        <authorList>
            <consortium name="Ensembl"/>
        </authorList>
    </citation>
    <scope>IDENTIFICATION</scope>
</reference>
<feature type="domain" description="A kinase-anchoring proteins AKAP-5 and AKAP-12 calmodulin (CaM)-binding" evidence="7">
    <location>
        <begin position="525"/>
        <end position="545"/>
    </location>
</feature>
<feature type="region of interest" description="Disordered" evidence="6">
    <location>
        <begin position="984"/>
        <end position="1005"/>
    </location>
</feature>
<feature type="compositionally biased region" description="Basic and acidic residues" evidence="6">
    <location>
        <begin position="1924"/>
        <end position="1933"/>
    </location>
</feature>
<dbReference type="Pfam" id="PF03832">
    <property type="entry name" value="WSK"/>
    <property type="match status" value="1"/>
</dbReference>
<feature type="domain" description="A kinase-anchoring proteins AKAP-5 and AKAP-12 calmodulin (CaM)-binding" evidence="7">
    <location>
        <begin position="394"/>
        <end position="414"/>
    </location>
</feature>
<dbReference type="PANTHER" id="PTHR23209:SF4">
    <property type="entry name" value="A-KINASE ANCHOR PROTEIN 12"/>
    <property type="match status" value="1"/>
</dbReference>
<feature type="region of interest" description="Disordered" evidence="6">
    <location>
        <begin position="1328"/>
        <end position="1353"/>
    </location>
</feature>
<feature type="region of interest" description="Disordered" evidence="6">
    <location>
        <begin position="794"/>
        <end position="840"/>
    </location>
</feature>
<keyword evidence="3" id="KW-0112">Calmodulin-binding</keyword>
<dbReference type="OMA" id="LMTCNLK"/>
<dbReference type="GO" id="GO:0007165">
    <property type="term" value="P:signal transduction"/>
    <property type="evidence" value="ECO:0007669"/>
    <property type="project" value="TreeGrafter"/>
</dbReference>
<dbReference type="GO" id="GO:0005516">
    <property type="term" value="F:calmodulin binding"/>
    <property type="evidence" value="ECO:0007669"/>
    <property type="project" value="UniProtKB-KW"/>
</dbReference>
<organism evidence="8 9">
    <name type="scientific">Amphiprion ocellaris</name>
    <name type="common">Clown anemonefish</name>
    <dbReference type="NCBI Taxonomy" id="80972"/>
    <lineage>
        <taxon>Eukaryota</taxon>
        <taxon>Metazoa</taxon>
        <taxon>Chordata</taxon>
        <taxon>Craniata</taxon>
        <taxon>Vertebrata</taxon>
        <taxon>Euteleostomi</taxon>
        <taxon>Actinopterygii</taxon>
        <taxon>Neopterygii</taxon>
        <taxon>Teleostei</taxon>
        <taxon>Neoteleostei</taxon>
        <taxon>Acanthomorphata</taxon>
        <taxon>Ovalentaria</taxon>
        <taxon>Pomacentridae</taxon>
        <taxon>Amphiprion</taxon>
    </lineage>
</organism>
<feature type="region of interest" description="Disordered" evidence="6">
    <location>
        <begin position="1020"/>
        <end position="1046"/>
    </location>
</feature>
<keyword evidence="4" id="KW-0472">Membrane</keyword>
<feature type="compositionally biased region" description="Basic and acidic residues" evidence="6">
    <location>
        <begin position="2652"/>
        <end position="2668"/>
    </location>
</feature>
<dbReference type="GeneID" id="118471305"/>
<feature type="region of interest" description="Disordered" evidence="6">
    <location>
        <begin position="1384"/>
        <end position="1551"/>
    </location>
</feature>
<feature type="compositionally biased region" description="Acidic residues" evidence="6">
    <location>
        <begin position="586"/>
        <end position="602"/>
    </location>
</feature>
<feature type="compositionally biased region" description="Polar residues" evidence="6">
    <location>
        <begin position="1235"/>
        <end position="1251"/>
    </location>
</feature>
<feature type="compositionally biased region" description="Basic and acidic residues" evidence="6">
    <location>
        <begin position="660"/>
        <end position="669"/>
    </location>
</feature>
<keyword evidence="5" id="KW-0449">Lipoprotein</keyword>
<keyword evidence="2" id="KW-0597">Phosphoprotein</keyword>
<dbReference type="RefSeq" id="XP_035811068.2">
    <property type="nucleotide sequence ID" value="XM_035955175.2"/>
</dbReference>
<dbReference type="CTD" id="101885554"/>